<reference evidence="2" key="1">
    <citation type="submission" date="2020-02" db="EMBL/GenBank/DDBJ databases">
        <authorList>
            <person name="Meier V. D."/>
        </authorList>
    </citation>
    <scope>NUCLEOTIDE SEQUENCE</scope>
    <source>
        <strain evidence="2">AVDCRST_MAG58</strain>
    </source>
</reference>
<keyword evidence="1" id="KW-1133">Transmembrane helix</keyword>
<dbReference type="EMBL" id="CADCVF010000042">
    <property type="protein sequence ID" value="CAA9458391.1"/>
    <property type="molecule type" value="Genomic_DNA"/>
</dbReference>
<sequence>MESIKRELRVIRNNNAFPVLQRIIKWTIFVSVARKLRGTRWFRAWVFGLPITGIAVHMFYRNKTDAWTKPWGGFRDVQDSKTA</sequence>
<keyword evidence="1" id="KW-0812">Transmembrane</keyword>
<organism evidence="2">
    <name type="scientific">uncultured Rubrobacteraceae bacterium</name>
    <dbReference type="NCBI Taxonomy" id="349277"/>
    <lineage>
        <taxon>Bacteria</taxon>
        <taxon>Bacillati</taxon>
        <taxon>Actinomycetota</taxon>
        <taxon>Rubrobacteria</taxon>
        <taxon>Rubrobacterales</taxon>
        <taxon>Rubrobacteraceae</taxon>
        <taxon>environmental samples</taxon>
    </lineage>
</organism>
<protein>
    <submittedName>
        <fullName evidence="2">Uncharacterized protein</fullName>
    </submittedName>
</protein>
<evidence type="ECO:0000256" key="1">
    <source>
        <dbReference type="SAM" id="Phobius"/>
    </source>
</evidence>
<keyword evidence="1" id="KW-0472">Membrane</keyword>
<accession>A0A6J4QXS7</accession>
<gene>
    <name evidence="2" type="ORF">AVDCRST_MAG58-1934</name>
</gene>
<name>A0A6J4QXS7_9ACTN</name>
<feature type="transmembrane region" description="Helical" evidence="1">
    <location>
        <begin position="41"/>
        <end position="60"/>
    </location>
</feature>
<proteinExistence type="predicted"/>
<dbReference type="AlphaFoldDB" id="A0A6J4QXS7"/>
<evidence type="ECO:0000313" key="2">
    <source>
        <dbReference type="EMBL" id="CAA9458391.1"/>
    </source>
</evidence>